<gene>
    <name evidence="3" type="ORF">EV671_1001331</name>
</gene>
<dbReference type="Gene3D" id="3.30.9.10">
    <property type="entry name" value="D-Amino Acid Oxidase, subunit A, domain 2"/>
    <property type="match status" value="1"/>
</dbReference>
<evidence type="ECO:0000313" key="3">
    <source>
        <dbReference type="EMBL" id="TCV04575.1"/>
    </source>
</evidence>
<dbReference type="PANTHER" id="PTHR13847:SF281">
    <property type="entry name" value="FAD DEPENDENT OXIDOREDUCTASE DOMAIN-CONTAINING PROTEIN"/>
    <property type="match status" value="1"/>
</dbReference>
<dbReference type="AlphaFoldDB" id="A0A4R3VN58"/>
<dbReference type="SUPFAM" id="SSF51905">
    <property type="entry name" value="FAD/NAD(P)-binding domain"/>
    <property type="match status" value="1"/>
</dbReference>
<dbReference type="GO" id="GO:0005737">
    <property type="term" value="C:cytoplasm"/>
    <property type="evidence" value="ECO:0007669"/>
    <property type="project" value="TreeGrafter"/>
</dbReference>
<dbReference type="PANTHER" id="PTHR13847">
    <property type="entry name" value="SARCOSINE DEHYDROGENASE-RELATED"/>
    <property type="match status" value="1"/>
</dbReference>
<reference evidence="3 4" key="1">
    <citation type="submission" date="2019-03" db="EMBL/GenBank/DDBJ databases">
        <title>Genomic Encyclopedia of Type Strains, Phase IV (KMG-IV): sequencing the most valuable type-strain genomes for metagenomic binning, comparative biology and taxonomic classification.</title>
        <authorList>
            <person name="Goeker M."/>
        </authorList>
    </citation>
    <scope>NUCLEOTIDE SEQUENCE [LARGE SCALE GENOMIC DNA]</scope>
    <source>
        <strain evidence="3 4">DSM 654</strain>
    </source>
</reference>
<evidence type="ECO:0000313" key="4">
    <source>
        <dbReference type="Proteomes" id="UP000295110"/>
    </source>
</evidence>
<organism evidence="3 4">
    <name type="scientific">Roseateles saccharophilus</name>
    <name type="common">Pseudomonas saccharophila</name>
    <dbReference type="NCBI Taxonomy" id="304"/>
    <lineage>
        <taxon>Bacteria</taxon>
        <taxon>Pseudomonadati</taxon>
        <taxon>Pseudomonadota</taxon>
        <taxon>Betaproteobacteria</taxon>
        <taxon>Burkholderiales</taxon>
        <taxon>Sphaerotilaceae</taxon>
        <taxon>Roseateles</taxon>
    </lineage>
</organism>
<proteinExistence type="predicted"/>
<accession>A0A4R3VN58</accession>
<dbReference type="Gene3D" id="3.50.50.60">
    <property type="entry name" value="FAD/NAD(P)-binding domain"/>
    <property type="match status" value="1"/>
</dbReference>
<dbReference type="InterPro" id="IPR006076">
    <property type="entry name" value="FAD-dep_OxRdtase"/>
</dbReference>
<dbReference type="Pfam" id="PF01266">
    <property type="entry name" value="DAO"/>
    <property type="match status" value="1"/>
</dbReference>
<keyword evidence="1" id="KW-0560">Oxidoreductase</keyword>
<keyword evidence="4" id="KW-1185">Reference proteome</keyword>
<feature type="domain" description="FAD dependent oxidoreductase" evidence="2">
    <location>
        <begin position="52"/>
        <end position="408"/>
    </location>
</feature>
<protein>
    <submittedName>
        <fullName evidence="3">Gamma-glutamylputrescine oxidase</fullName>
    </submittedName>
</protein>
<dbReference type="Proteomes" id="UP000295110">
    <property type="component" value="Unassembled WGS sequence"/>
</dbReference>
<dbReference type="EMBL" id="SMBU01000001">
    <property type="protein sequence ID" value="TCV04575.1"/>
    <property type="molecule type" value="Genomic_DNA"/>
</dbReference>
<sequence>MRVLHQGPAPGSHAFLMSLLTVDRELTQDSYYVATAARGPGHAALNETLEADVAIVGGGLAGLSAAIELAERGHDMVLLEAALVGSGASGRNGGQAIHGLACDPSTIEAQLGLDEARRIWAMSIEALDLIRERCARFDIDAEWQDGFLGLATSAAKAAELQRSVQRIGDVYDYPMQWIAPAEMPQWIASPRFYAGAYDARSGHLHPLKYSLGLARAAAGLGVRIFERSPVTAMEVGERVVLRTGQGQVRARQVLLAGNVYLPELAPSLAPDLAARIMPVGTYIGCTAPMAPERLRALIPSRSACCDTNFVLDYFRPTADHRLLYGGRVSYSTVTPRALMNSMRARLLQSFPQLDDVAMQYAWGGFVDISMNRAPDFGRVGPAQNVYYVQGFSGHGLALTGMAGRVVAEAMHGDATRFDTFARLHHRRFPGGRLMRTPALMLGMAYYRLKDLL</sequence>
<comment type="caution">
    <text evidence="3">The sequence shown here is derived from an EMBL/GenBank/DDBJ whole genome shotgun (WGS) entry which is preliminary data.</text>
</comment>
<name>A0A4R3VN58_ROSSA</name>
<evidence type="ECO:0000259" key="2">
    <source>
        <dbReference type="Pfam" id="PF01266"/>
    </source>
</evidence>
<evidence type="ECO:0000256" key="1">
    <source>
        <dbReference type="ARBA" id="ARBA00023002"/>
    </source>
</evidence>
<dbReference type="InterPro" id="IPR036188">
    <property type="entry name" value="FAD/NAD-bd_sf"/>
</dbReference>
<dbReference type="GO" id="GO:0016491">
    <property type="term" value="F:oxidoreductase activity"/>
    <property type="evidence" value="ECO:0007669"/>
    <property type="project" value="UniProtKB-KW"/>
</dbReference>